<name>A0AAN8ILY8_TRICO</name>
<proteinExistence type="predicted"/>
<accession>A0AAN8ILY8</accession>
<gene>
    <name evidence="1" type="ORF">GCK32_022814</name>
</gene>
<sequence>MPFPDIRTKEDLDHKKEDIFKLSSEERFLFVLTLFSRTLPSQIDSNESDGSSAHARDILKVVNNAPSSSVDKVATRSVPASDKVSKVFTQSSLVQEEKTRSIVVAGLPEADSRLGLKEMSSFEWSNIWELLGELGVTCQPAFAYRLGKVRKGLPRLLKIVLPATFFQKTALRNAPLLRKSTKFSKVFIRPSLDAEERKIAFALREQRRHLIKTTGGSYRIYKDCIYDNMNGKKIPLDPKFVPLSDHHKVVNSGVNHTERRRSLIVNAPVQPASGYSDDSVVILSSSSELSCKSLPPPSISTDSTQSLN</sequence>
<dbReference type="EMBL" id="WIXE01012897">
    <property type="protein sequence ID" value="KAK5975558.1"/>
    <property type="molecule type" value="Genomic_DNA"/>
</dbReference>
<evidence type="ECO:0000313" key="1">
    <source>
        <dbReference type="EMBL" id="KAK5975558.1"/>
    </source>
</evidence>
<reference evidence="1 2" key="1">
    <citation type="submission" date="2019-10" db="EMBL/GenBank/DDBJ databases">
        <title>Assembly and Annotation for the nematode Trichostrongylus colubriformis.</title>
        <authorList>
            <person name="Martin J."/>
        </authorList>
    </citation>
    <scope>NUCLEOTIDE SEQUENCE [LARGE SCALE GENOMIC DNA]</scope>
    <source>
        <strain evidence="1">G859</strain>
        <tissue evidence="1">Whole worm</tissue>
    </source>
</reference>
<keyword evidence="2" id="KW-1185">Reference proteome</keyword>
<organism evidence="1 2">
    <name type="scientific">Trichostrongylus colubriformis</name>
    <name type="common">Black scour worm</name>
    <dbReference type="NCBI Taxonomy" id="6319"/>
    <lineage>
        <taxon>Eukaryota</taxon>
        <taxon>Metazoa</taxon>
        <taxon>Ecdysozoa</taxon>
        <taxon>Nematoda</taxon>
        <taxon>Chromadorea</taxon>
        <taxon>Rhabditida</taxon>
        <taxon>Rhabditina</taxon>
        <taxon>Rhabditomorpha</taxon>
        <taxon>Strongyloidea</taxon>
        <taxon>Trichostrongylidae</taxon>
        <taxon>Trichostrongylus</taxon>
    </lineage>
</organism>
<comment type="caution">
    <text evidence="1">The sequence shown here is derived from an EMBL/GenBank/DDBJ whole genome shotgun (WGS) entry which is preliminary data.</text>
</comment>
<dbReference type="AlphaFoldDB" id="A0AAN8ILY8"/>
<protein>
    <submittedName>
        <fullName evidence="1">Uncharacterized protein</fullName>
    </submittedName>
</protein>
<dbReference type="Proteomes" id="UP001331761">
    <property type="component" value="Unassembled WGS sequence"/>
</dbReference>
<evidence type="ECO:0000313" key="2">
    <source>
        <dbReference type="Proteomes" id="UP001331761"/>
    </source>
</evidence>